<accession>A0ABU9I129</accession>
<dbReference type="RefSeq" id="WP_341698433.1">
    <property type="nucleotide sequence ID" value="NZ_JBBYHR010000012.1"/>
</dbReference>
<sequence>MQAKMQLIEMSPETLAELIVQKAQALFEKFVNTCIQCTEKEILTPKEVCELLNIDDSTLWHWRNDGKVKVYGIAGRRYYKRSEIMESLIPMTPKKRTFKKAA</sequence>
<dbReference type="Proteomes" id="UP001464555">
    <property type="component" value="Unassembled WGS sequence"/>
</dbReference>
<reference evidence="2 3" key="1">
    <citation type="submission" date="2024-04" db="EMBL/GenBank/DDBJ databases">
        <title>Flavobacterium sp. DGU11 16S ribosomal RNA gene Genome sequencing and assembly.</title>
        <authorList>
            <person name="Park S."/>
        </authorList>
    </citation>
    <scope>NUCLEOTIDE SEQUENCE [LARGE SCALE GENOMIC DNA]</scope>
    <source>
        <strain evidence="2 3">DGU11</strain>
    </source>
</reference>
<evidence type="ECO:0000313" key="3">
    <source>
        <dbReference type="Proteomes" id="UP001464555"/>
    </source>
</evidence>
<proteinExistence type="predicted"/>
<feature type="domain" description="Helix-turn-helix" evidence="1">
    <location>
        <begin position="43"/>
        <end position="86"/>
    </location>
</feature>
<dbReference type="EMBL" id="JBBYHR010000012">
    <property type="protein sequence ID" value="MEL1246137.1"/>
    <property type="molecule type" value="Genomic_DNA"/>
</dbReference>
<evidence type="ECO:0000259" key="1">
    <source>
        <dbReference type="Pfam" id="PF12728"/>
    </source>
</evidence>
<dbReference type="SUPFAM" id="SSF46955">
    <property type="entry name" value="Putative DNA-binding domain"/>
    <property type="match status" value="1"/>
</dbReference>
<dbReference type="InterPro" id="IPR041657">
    <property type="entry name" value="HTH_17"/>
</dbReference>
<gene>
    <name evidence="2" type="ORF">AAEO56_17825</name>
</gene>
<protein>
    <submittedName>
        <fullName evidence="2">Helix-turn-helix domain-containing protein</fullName>
    </submittedName>
</protein>
<dbReference type="InterPro" id="IPR009061">
    <property type="entry name" value="DNA-bd_dom_put_sf"/>
</dbReference>
<name>A0ABU9I129_9FLAO</name>
<organism evidence="2 3">
    <name type="scientific">Flavobacterium arundinis</name>
    <dbReference type="NCBI Taxonomy" id="3139143"/>
    <lineage>
        <taxon>Bacteria</taxon>
        <taxon>Pseudomonadati</taxon>
        <taxon>Bacteroidota</taxon>
        <taxon>Flavobacteriia</taxon>
        <taxon>Flavobacteriales</taxon>
        <taxon>Flavobacteriaceae</taxon>
        <taxon>Flavobacterium</taxon>
    </lineage>
</organism>
<comment type="caution">
    <text evidence="2">The sequence shown here is derived from an EMBL/GenBank/DDBJ whole genome shotgun (WGS) entry which is preliminary data.</text>
</comment>
<keyword evidence="3" id="KW-1185">Reference proteome</keyword>
<dbReference type="Pfam" id="PF12728">
    <property type="entry name" value="HTH_17"/>
    <property type="match status" value="1"/>
</dbReference>
<evidence type="ECO:0000313" key="2">
    <source>
        <dbReference type="EMBL" id="MEL1246137.1"/>
    </source>
</evidence>